<name>A0ABS6W807_9BIFI</name>
<dbReference type="RefSeq" id="WP_219080950.1">
    <property type="nucleotide sequence ID" value="NZ_JAHBBD010000007.1"/>
</dbReference>
<evidence type="ECO:0000256" key="1">
    <source>
        <dbReference type="SAM" id="Phobius"/>
    </source>
</evidence>
<evidence type="ECO:0000313" key="3">
    <source>
        <dbReference type="EMBL" id="MBW3082605.1"/>
    </source>
</evidence>
<keyword evidence="4" id="KW-1185">Reference proteome</keyword>
<gene>
    <name evidence="3" type="ORF">KIH73_04290</name>
</gene>
<comment type="caution">
    <text evidence="3">The sequence shown here is derived from an EMBL/GenBank/DDBJ whole genome shotgun (WGS) entry which is preliminary data.</text>
</comment>
<keyword evidence="3" id="KW-0808">Transferase</keyword>
<keyword evidence="1" id="KW-0812">Transmembrane</keyword>
<sequence>MSKIKTVYIATFYQYNNYGTRLQNYALCQVLREYGLTVKTLSPYSSIDTIKDIVKNVIAIIPLNTKKHRIYQAELSKQKVFGEFNKKLNLTKIRRNALSTIDFKEACGIAGSDQIWSPTHLKNNPKDKELFFLSFLPESQRYSYAPSFGVSSVPADMANEYQQALTRFVNLSTREQVGQNIIHQITGLSAVIMPDPTFLLSRTEWQTVYPHDKSPCTSKKYVLKYFLSEHNKTLHDSIQTFASSIYIDVISVAGNHISKDDYLVSPDEFVALIRNATYVFTDSFHAAVFSIIFNIPFIVFQRIDVKQISRIKTLLDTYALPQSLITDDNSQYESIFQSEDFSSANKIMLEERERGREYIKTILGI</sequence>
<feature type="domain" description="Polysaccharide pyruvyl transferase" evidence="2">
    <location>
        <begin position="17"/>
        <end position="300"/>
    </location>
</feature>
<organism evidence="3 4">
    <name type="scientific">Bifidobacterium phasiani</name>
    <dbReference type="NCBI Taxonomy" id="2834431"/>
    <lineage>
        <taxon>Bacteria</taxon>
        <taxon>Bacillati</taxon>
        <taxon>Actinomycetota</taxon>
        <taxon>Actinomycetes</taxon>
        <taxon>Bifidobacteriales</taxon>
        <taxon>Bifidobacteriaceae</taxon>
        <taxon>Bifidobacterium</taxon>
    </lineage>
</organism>
<dbReference type="InterPro" id="IPR007345">
    <property type="entry name" value="Polysacch_pyruvyl_Trfase"/>
</dbReference>
<dbReference type="GO" id="GO:0016740">
    <property type="term" value="F:transferase activity"/>
    <property type="evidence" value="ECO:0007669"/>
    <property type="project" value="UniProtKB-KW"/>
</dbReference>
<protein>
    <submittedName>
        <fullName evidence="3">Polysaccharide pyruvyl transferase family protein</fullName>
    </submittedName>
</protein>
<feature type="transmembrane region" description="Helical" evidence="1">
    <location>
        <begin position="283"/>
        <end position="300"/>
    </location>
</feature>
<evidence type="ECO:0000313" key="4">
    <source>
        <dbReference type="Proteomes" id="UP000812844"/>
    </source>
</evidence>
<evidence type="ECO:0000259" key="2">
    <source>
        <dbReference type="Pfam" id="PF04230"/>
    </source>
</evidence>
<reference evidence="3 4" key="1">
    <citation type="submission" date="2021-05" db="EMBL/GenBank/DDBJ databases">
        <title>Phylogenetic classification of ten novel species belonging to the genus Bifidobacterium comprising B. colchicus sp. nov., B. abeli sp. nov., B. bicoloris sp. nov., B. guerezis sp. nov., B. rosaliae sp. nov., B. santillanensis sp. nov., B. argentati sp. nov., B. amazzoni sp. nov., B. pluviali sp. nov., and B. pinnaculum sp. nov.</title>
        <authorList>
            <person name="Lugli G.A."/>
            <person name="Ruiz Garcia L."/>
            <person name="Margolles A."/>
            <person name="Ventura M."/>
        </authorList>
    </citation>
    <scope>NUCLEOTIDE SEQUENCE [LARGE SCALE GENOMIC DNA]</scope>
    <source>
        <strain evidence="3 4">6T3</strain>
    </source>
</reference>
<dbReference type="Proteomes" id="UP000812844">
    <property type="component" value="Unassembled WGS sequence"/>
</dbReference>
<keyword evidence="1" id="KW-1133">Transmembrane helix</keyword>
<keyword evidence="1" id="KW-0472">Membrane</keyword>
<accession>A0ABS6W807</accession>
<proteinExistence type="predicted"/>
<dbReference type="EMBL" id="JAHBBD010000007">
    <property type="protein sequence ID" value="MBW3082605.1"/>
    <property type="molecule type" value="Genomic_DNA"/>
</dbReference>
<dbReference type="Pfam" id="PF04230">
    <property type="entry name" value="PS_pyruv_trans"/>
    <property type="match status" value="1"/>
</dbReference>